<accession>A0A8S5SXA0</accession>
<reference evidence="1" key="1">
    <citation type="journal article" date="2021" name="Proc. Natl. Acad. Sci. U.S.A.">
        <title>A Catalog of Tens of Thousands of Viruses from Human Metagenomes Reveals Hidden Associations with Chronic Diseases.</title>
        <authorList>
            <person name="Tisza M.J."/>
            <person name="Buck C.B."/>
        </authorList>
    </citation>
    <scope>NUCLEOTIDE SEQUENCE</scope>
    <source>
        <strain evidence="1">CtVeR24</strain>
    </source>
</reference>
<protein>
    <submittedName>
        <fullName evidence="1">Uncharacterized protein</fullName>
    </submittedName>
</protein>
<sequence>MLPSNDTLLVSQAIPSIFASNQTTILYGNRKH</sequence>
<evidence type="ECO:0000313" key="1">
    <source>
        <dbReference type="EMBL" id="DAF55649.1"/>
    </source>
</evidence>
<name>A0A8S5SXA0_9CAUD</name>
<proteinExistence type="predicted"/>
<organism evidence="1">
    <name type="scientific">Myoviridae sp. ctVeR24</name>
    <dbReference type="NCBI Taxonomy" id="2827689"/>
    <lineage>
        <taxon>Viruses</taxon>
        <taxon>Duplodnaviria</taxon>
        <taxon>Heunggongvirae</taxon>
        <taxon>Uroviricota</taxon>
        <taxon>Caudoviricetes</taxon>
    </lineage>
</organism>
<dbReference type="EMBL" id="BK032695">
    <property type="protein sequence ID" value="DAF55649.1"/>
    <property type="molecule type" value="Genomic_DNA"/>
</dbReference>